<keyword evidence="1" id="KW-0285">Flavoprotein</keyword>
<dbReference type="SUPFAM" id="SSF51905">
    <property type="entry name" value="FAD/NAD(P)-binding domain"/>
    <property type="match status" value="1"/>
</dbReference>
<evidence type="ECO:0000313" key="5">
    <source>
        <dbReference type="EMBL" id="KIJ15756.1"/>
    </source>
</evidence>
<dbReference type="InterPro" id="IPR002938">
    <property type="entry name" value="FAD-bd"/>
</dbReference>
<reference evidence="5 6" key="1">
    <citation type="submission" date="2014-06" db="EMBL/GenBank/DDBJ databases">
        <authorList>
            <consortium name="DOE Joint Genome Institute"/>
            <person name="Kuo A."/>
            <person name="Kohler A."/>
            <person name="Nagy L.G."/>
            <person name="Floudas D."/>
            <person name="Copeland A."/>
            <person name="Barry K.W."/>
            <person name="Cichocki N."/>
            <person name="Veneault-Fourrey C."/>
            <person name="LaButti K."/>
            <person name="Lindquist E.A."/>
            <person name="Lipzen A."/>
            <person name="Lundell T."/>
            <person name="Morin E."/>
            <person name="Murat C."/>
            <person name="Sun H."/>
            <person name="Tunlid A."/>
            <person name="Henrissat B."/>
            <person name="Grigoriev I.V."/>
            <person name="Hibbett D.S."/>
            <person name="Martin F."/>
            <person name="Nordberg H.P."/>
            <person name="Cantor M.N."/>
            <person name="Hua S.X."/>
        </authorList>
    </citation>
    <scope>NUCLEOTIDE SEQUENCE [LARGE SCALE GENOMIC DNA]</scope>
    <source>
        <strain evidence="5 6">ATCC 200175</strain>
    </source>
</reference>
<reference evidence="6" key="2">
    <citation type="submission" date="2015-01" db="EMBL/GenBank/DDBJ databases">
        <title>Evolutionary Origins and Diversification of the Mycorrhizal Mutualists.</title>
        <authorList>
            <consortium name="DOE Joint Genome Institute"/>
            <consortium name="Mycorrhizal Genomics Consortium"/>
            <person name="Kohler A."/>
            <person name="Kuo A."/>
            <person name="Nagy L.G."/>
            <person name="Floudas D."/>
            <person name="Copeland A."/>
            <person name="Barry K.W."/>
            <person name="Cichocki N."/>
            <person name="Veneault-Fourrey C."/>
            <person name="LaButti K."/>
            <person name="Lindquist E.A."/>
            <person name="Lipzen A."/>
            <person name="Lundell T."/>
            <person name="Morin E."/>
            <person name="Murat C."/>
            <person name="Riley R."/>
            <person name="Ohm R."/>
            <person name="Sun H."/>
            <person name="Tunlid A."/>
            <person name="Henrissat B."/>
            <person name="Grigoriev I.V."/>
            <person name="Hibbett D.S."/>
            <person name="Martin F."/>
        </authorList>
    </citation>
    <scope>NUCLEOTIDE SEQUENCE [LARGE SCALE GENOMIC DNA]</scope>
    <source>
        <strain evidence="6">ATCC 200175</strain>
    </source>
</reference>
<organism evidence="5 6">
    <name type="scientific">Paxillus involutus ATCC 200175</name>
    <dbReference type="NCBI Taxonomy" id="664439"/>
    <lineage>
        <taxon>Eukaryota</taxon>
        <taxon>Fungi</taxon>
        <taxon>Dikarya</taxon>
        <taxon>Basidiomycota</taxon>
        <taxon>Agaricomycotina</taxon>
        <taxon>Agaricomycetes</taxon>
        <taxon>Agaricomycetidae</taxon>
        <taxon>Boletales</taxon>
        <taxon>Paxilineae</taxon>
        <taxon>Paxillaceae</taxon>
        <taxon>Paxillus</taxon>
    </lineage>
</organism>
<dbReference type="GO" id="GO:0016491">
    <property type="term" value="F:oxidoreductase activity"/>
    <property type="evidence" value="ECO:0007669"/>
    <property type="project" value="UniProtKB-KW"/>
</dbReference>
<dbReference type="HOGENOM" id="CLU_203570_0_0_1"/>
<evidence type="ECO:0000256" key="1">
    <source>
        <dbReference type="ARBA" id="ARBA00022630"/>
    </source>
</evidence>
<gene>
    <name evidence="5" type="ORF">PAXINDRAFT_51866</name>
</gene>
<feature type="domain" description="FAD-binding" evidence="4">
    <location>
        <begin position="1"/>
        <end position="52"/>
    </location>
</feature>
<dbReference type="Proteomes" id="UP000053647">
    <property type="component" value="Unassembled WGS sequence"/>
</dbReference>
<name>A0A0C9U9W3_PAXIN</name>
<evidence type="ECO:0000313" key="6">
    <source>
        <dbReference type="Proteomes" id="UP000053647"/>
    </source>
</evidence>
<keyword evidence="3" id="KW-0560">Oxidoreductase</keyword>
<feature type="non-terminal residue" evidence="5">
    <location>
        <position position="53"/>
    </location>
</feature>
<evidence type="ECO:0000256" key="3">
    <source>
        <dbReference type="ARBA" id="ARBA00023002"/>
    </source>
</evidence>
<evidence type="ECO:0000256" key="2">
    <source>
        <dbReference type="ARBA" id="ARBA00022827"/>
    </source>
</evidence>
<dbReference type="Gene3D" id="3.50.50.60">
    <property type="entry name" value="FAD/NAD(P)-binding domain"/>
    <property type="match status" value="1"/>
</dbReference>
<dbReference type="AlphaFoldDB" id="A0A0C9U9W3"/>
<proteinExistence type="predicted"/>
<dbReference type="Pfam" id="PF01494">
    <property type="entry name" value="FAD_binding_3"/>
    <property type="match status" value="1"/>
</dbReference>
<evidence type="ECO:0000259" key="4">
    <source>
        <dbReference type="Pfam" id="PF01494"/>
    </source>
</evidence>
<dbReference type="GO" id="GO:0071949">
    <property type="term" value="F:FAD binding"/>
    <property type="evidence" value="ECO:0007669"/>
    <property type="project" value="InterPro"/>
</dbReference>
<keyword evidence="2" id="KW-0274">FAD</keyword>
<keyword evidence="6" id="KW-1185">Reference proteome</keyword>
<dbReference type="OrthoDB" id="2690153at2759"/>
<protein>
    <recommendedName>
        <fullName evidence="4">FAD-binding domain-containing protein</fullName>
    </recommendedName>
</protein>
<dbReference type="EMBL" id="KN819335">
    <property type="protein sequence ID" value="KIJ15756.1"/>
    <property type="molecule type" value="Genomic_DNA"/>
</dbReference>
<dbReference type="InterPro" id="IPR036188">
    <property type="entry name" value="FAD/NAD-bd_sf"/>
</dbReference>
<sequence>VGAGPSGLVAALALLRNGIPVRIIAKETEPRIGERGAGLVPRSQGLFHLLGVL</sequence>
<accession>A0A0C9U9W3</accession>
<feature type="non-terminal residue" evidence="5">
    <location>
        <position position="1"/>
    </location>
</feature>